<dbReference type="AlphaFoldDB" id="A0AAN8JBV1"/>
<dbReference type="PRINTS" id="PR00625">
    <property type="entry name" value="JDOMAIN"/>
</dbReference>
<sequence>MTKNHFEVLGLKPGVVEDEIKKAYRSLAKKWHPDKNQEAGAEEKFKEISTSYEYLINKDRREILERDLKKQKEQPTSGYTYTFWSHNDYKSDSFKNAASGATNANSTSGTKPSTFQYKAKRSETKTQSKENTNPGKKKSHWTDSFTSKNKNDKHKAKKPSNPMYDEPFVEDLYDDEDFMFNYDQEFQSKPKYNQKPNFSFAFKSFVDQLDSEFDTFFPGQNSFTMGLGFPLLNSGHPTPKPRQREVAHENGDVDGLDEDYLFTPRKGSTQHFDQGQEDRKFKCNFCSKNFTASMLIKHELKCGKWKVDDEEEEDEESDYYNESYPYNFTTQRKPHTDWHDSHNDLINQIRQAKKISRMKKASHENETIICKYCGIGFNKIVIDRHVLFCERRFKQQQRTFQTPDGRSKFERAKEYARDIPQSNPDINRENEDVPNAKQRDQENYMGRTSSSTDNPSSTKSKMSSSKFKRPSSGLGVNGSGFGSKKHGNGCTSCSLKYGNNAKFYCSCGTKKSAF</sequence>
<proteinExistence type="predicted"/>
<protein>
    <recommendedName>
        <fullName evidence="2">J domain-containing protein</fullName>
    </recommendedName>
</protein>
<evidence type="ECO:0000256" key="1">
    <source>
        <dbReference type="SAM" id="MobiDB-lite"/>
    </source>
</evidence>
<comment type="caution">
    <text evidence="3">The sequence shown here is derived from an EMBL/GenBank/DDBJ whole genome shotgun (WGS) entry which is preliminary data.</text>
</comment>
<feature type="compositionally biased region" description="Low complexity" evidence="1">
    <location>
        <begin position="98"/>
        <end position="110"/>
    </location>
</feature>
<dbReference type="EMBL" id="JAZGQO010000011">
    <property type="protein sequence ID" value="KAK6173076.1"/>
    <property type="molecule type" value="Genomic_DNA"/>
</dbReference>
<name>A0AAN8JBV1_PATCE</name>
<dbReference type="GO" id="GO:0051082">
    <property type="term" value="F:unfolded protein binding"/>
    <property type="evidence" value="ECO:0007669"/>
    <property type="project" value="TreeGrafter"/>
</dbReference>
<feature type="domain" description="J" evidence="2">
    <location>
        <begin position="4"/>
        <end position="68"/>
    </location>
</feature>
<dbReference type="Proteomes" id="UP001347796">
    <property type="component" value="Unassembled WGS sequence"/>
</dbReference>
<reference evidence="3 4" key="1">
    <citation type="submission" date="2024-01" db="EMBL/GenBank/DDBJ databases">
        <title>The genome of the rayed Mediterranean limpet Patella caerulea (Linnaeus, 1758).</title>
        <authorList>
            <person name="Anh-Thu Weber A."/>
            <person name="Halstead-Nussloch G."/>
        </authorList>
    </citation>
    <scope>NUCLEOTIDE SEQUENCE [LARGE SCALE GENOMIC DNA]</scope>
    <source>
        <strain evidence="3">AATW-2023a</strain>
        <tissue evidence="3">Whole specimen</tissue>
    </source>
</reference>
<evidence type="ECO:0000259" key="2">
    <source>
        <dbReference type="PROSITE" id="PS50076"/>
    </source>
</evidence>
<evidence type="ECO:0000313" key="3">
    <source>
        <dbReference type="EMBL" id="KAK6173076.1"/>
    </source>
</evidence>
<feature type="region of interest" description="Disordered" evidence="1">
    <location>
        <begin position="98"/>
        <end position="166"/>
    </location>
</feature>
<gene>
    <name evidence="3" type="ORF">SNE40_016605</name>
</gene>
<dbReference type="InterPro" id="IPR036869">
    <property type="entry name" value="J_dom_sf"/>
</dbReference>
<accession>A0AAN8JBV1</accession>
<dbReference type="SUPFAM" id="SSF46565">
    <property type="entry name" value="Chaperone J-domain"/>
    <property type="match status" value="1"/>
</dbReference>
<dbReference type="Pfam" id="PF00226">
    <property type="entry name" value="DnaJ"/>
    <property type="match status" value="1"/>
</dbReference>
<dbReference type="InterPro" id="IPR001623">
    <property type="entry name" value="DnaJ_domain"/>
</dbReference>
<evidence type="ECO:0000313" key="4">
    <source>
        <dbReference type="Proteomes" id="UP001347796"/>
    </source>
</evidence>
<dbReference type="SMART" id="SM00271">
    <property type="entry name" value="DnaJ"/>
    <property type="match status" value="1"/>
</dbReference>
<dbReference type="Gene3D" id="1.10.287.110">
    <property type="entry name" value="DnaJ domain"/>
    <property type="match status" value="1"/>
</dbReference>
<organism evidence="3 4">
    <name type="scientific">Patella caerulea</name>
    <name type="common">Rayed Mediterranean limpet</name>
    <dbReference type="NCBI Taxonomy" id="87958"/>
    <lineage>
        <taxon>Eukaryota</taxon>
        <taxon>Metazoa</taxon>
        <taxon>Spiralia</taxon>
        <taxon>Lophotrochozoa</taxon>
        <taxon>Mollusca</taxon>
        <taxon>Gastropoda</taxon>
        <taxon>Patellogastropoda</taxon>
        <taxon>Patelloidea</taxon>
        <taxon>Patellidae</taxon>
        <taxon>Patella</taxon>
    </lineage>
</organism>
<dbReference type="GO" id="GO:0005737">
    <property type="term" value="C:cytoplasm"/>
    <property type="evidence" value="ECO:0007669"/>
    <property type="project" value="TreeGrafter"/>
</dbReference>
<feature type="compositionally biased region" description="Low complexity" evidence="1">
    <location>
        <begin position="448"/>
        <end position="465"/>
    </location>
</feature>
<dbReference type="PANTHER" id="PTHR43096:SF58">
    <property type="entry name" value="CHAPERONE DNAJ-DOMAIN SUPERFAMILY PROTEIN"/>
    <property type="match status" value="1"/>
</dbReference>
<keyword evidence="4" id="KW-1185">Reference proteome</keyword>
<dbReference type="GO" id="GO:0042026">
    <property type="term" value="P:protein refolding"/>
    <property type="evidence" value="ECO:0007669"/>
    <property type="project" value="TreeGrafter"/>
</dbReference>
<dbReference type="CDD" id="cd06257">
    <property type="entry name" value="DnaJ"/>
    <property type="match status" value="1"/>
</dbReference>
<dbReference type="PROSITE" id="PS50076">
    <property type="entry name" value="DNAJ_2"/>
    <property type="match status" value="1"/>
</dbReference>
<dbReference type="PANTHER" id="PTHR43096">
    <property type="entry name" value="DNAJ HOMOLOG 1, MITOCHONDRIAL-RELATED"/>
    <property type="match status" value="1"/>
</dbReference>
<feature type="region of interest" description="Disordered" evidence="1">
    <location>
        <begin position="416"/>
        <end position="486"/>
    </location>
</feature>